<keyword evidence="2" id="KW-1185">Reference proteome</keyword>
<protein>
    <submittedName>
        <fullName evidence="3">Uncharacterized protein</fullName>
    </submittedName>
</protein>
<evidence type="ECO:0000313" key="2">
    <source>
        <dbReference type="Proteomes" id="UP000887540"/>
    </source>
</evidence>
<proteinExistence type="predicted"/>
<name>A0A914C7B3_9BILA</name>
<dbReference type="WBParaSite" id="ACRNAN_Path_49.g183.t1">
    <property type="protein sequence ID" value="ACRNAN_Path_49.g183.t1"/>
    <property type="gene ID" value="ACRNAN_Path_49.g183"/>
</dbReference>
<dbReference type="AlphaFoldDB" id="A0A914C7B3"/>
<evidence type="ECO:0000256" key="1">
    <source>
        <dbReference type="SAM" id="SignalP"/>
    </source>
</evidence>
<organism evidence="2 3">
    <name type="scientific">Acrobeloides nanus</name>
    <dbReference type="NCBI Taxonomy" id="290746"/>
    <lineage>
        <taxon>Eukaryota</taxon>
        <taxon>Metazoa</taxon>
        <taxon>Ecdysozoa</taxon>
        <taxon>Nematoda</taxon>
        <taxon>Chromadorea</taxon>
        <taxon>Rhabditida</taxon>
        <taxon>Tylenchina</taxon>
        <taxon>Cephalobomorpha</taxon>
        <taxon>Cephaloboidea</taxon>
        <taxon>Cephalobidae</taxon>
        <taxon>Acrobeloides</taxon>
    </lineage>
</organism>
<feature type="chain" id="PRO_5037479723" evidence="1">
    <location>
        <begin position="22"/>
        <end position="267"/>
    </location>
</feature>
<reference evidence="3" key="1">
    <citation type="submission" date="2022-11" db="UniProtKB">
        <authorList>
            <consortium name="WormBaseParasite"/>
        </authorList>
    </citation>
    <scope>IDENTIFICATION</scope>
</reference>
<accession>A0A914C7B3</accession>
<sequence length="267" mass="31034">MILKVVRIICIFSLCSKVCQNLEILPRDLSQIFTIRDETGDFASKPRIVGIHLNGTYYKGIIIFEIESGWLKNSIMDYEIFEKKNLQKQIWYDYVVINNTDIHKNDQTASIPDDSCKNAQLYEETNIMNGFPMNSKAKNVSMFFRIDIPNVLKHKDGFVALRIYSESTNYTSKINIECFGLNEWKYLIIQYKCGSLSKNTTETIDELFAAYFHIHSYQISHVKAPRSWTTSQNNDSCYIQLRGSKDDINRVMNMIKANKAEKILKDE</sequence>
<keyword evidence="1" id="KW-0732">Signal</keyword>
<evidence type="ECO:0000313" key="3">
    <source>
        <dbReference type="WBParaSite" id="ACRNAN_Path_49.g183.t1"/>
    </source>
</evidence>
<dbReference type="Proteomes" id="UP000887540">
    <property type="component" value="Unplaced"/>
</dbReference>
<feature type="signal peptide" evidence="1">
    <location>
        <begin position="1"/>
        <end position="21"/>
    </location>
</feature>